<keyword evidence="10 12" id="KW-0496">Mitochondrion</keyword>
<accession>A0A8K1MDA1</accession>
<dbReference type="GO" id="GO:0015078">
    <property type="term" value="F:proton transmembrane transporter activity"/>
    <property type="evidence" value="ECO:0007669"/>
    <property type="project" value="InterPro"/>
</dbReference>
<evidence type="ECO:0000256" key="2">
    <source>
        <dbReference type="ARBA" id="ARBA00008892"/>
    </source>
</evidence>
<evidence type="ECO:0000256" key="1">
    <source>
        <dbReference type="ARBA" id="ARBA00004304"/>
    </source>
</evidence>
<geneLocation type="mitochondrion" evidence="14"/>
<evidence type="ECO:0000256" key="12">
    <source>
        <dbReference type="RuleBase" id="RU003661"/>
    </source>
</evidence>
<reference evidence="14" key="1">
    <citation type="submission" date="2021-01" db="EMBL/GenBank/DDBJ databases">
        <title>The complete mitochondrion genome of Denierella serrata.</title>
        <authorList>
            <person name="Zhou Z."/>
            <person name="Liu Y."/>
            <person name="Chen X."/>
        </authorList>
    </citation>
    <scope>NUCLEOTIDE SEQUENCE</scope>
</reference>
<evidence type="ECO:0000256" key="11">
    <source>
        <dbReference type="ARBA" id="ARBA00023136"/>
    </source>
</evidence>
<evidence type="ECO:0000256" key="8">
    <source>
        <dbReference type="ARBA" id="ARBA00022989"/>
    </source>
</evidence>
<keyword evidence="11 13" id="KW-0472">Membrane</keyword>
<evidence type="ECO:0000256" key="10">
    <source>
        <dbReference type="ARBA" id="ARBA00023128"/>
    </source>
</evidence>
<dbReference type="CTD" id="4509"/>
<evidence type="ECO:0000256" key="5">
    <source>
        <dbReference type="ARBA" id="ARBA00022547"/>
    </source>
</evidence>
<evidence type="ECO:0000256" key="9">
    <source>
        <dbReference type="ARBA" id="ARBA00023065"/>
    </source>
</evidence>
<keyword evidence="5 12" id="KW-0138">CF(0)</keyword>
<comment type="subunit">
    <text evidence="3">F-type ATPases have 2 components, CF(1) - the catalytic core - and CF(0) - the membrane proton channel.</text>
</comment>
<keyword evidence="6 12" id="KW-0812">Transmembrane</keyword>
<dbReference type="GO" id="GO:0045259">
    <property type="term" value="C:proton-transporting ATP synthase complex"/>
    <property type="evidence" value="ECO:0007669"/>
    <property type="project" value="UniProtKB-KW"/>
</dbReference>
<comment type="similarity">
    <text evidence="2 12">Belongs to the ATPase protein 8 family.</text>
</comment>
<evidence type="ECO:0000256" key="4">
    <source>
        <dbReference type="ARBA" id="ARBA00022448"/>
    </source>
</evidence>
<dbReference type="GO" id="GO:0031966">
    <property type="term" value="C:mitochondrial membrane"/>
    <property type="evidence" value="ECO:0007669"/>
    <property type="project" value="UniProtKB-SubCell"/>
</dbReference>
<evidence type="ECO:0000256" key="7">
    <source>
        <dbReference type="ARBA" id="ARBA00022781"/>
    </source>
</evidence>
<dbReference type="EMBL" id="MW476521">
    <property type="protein sequence ID" value="UBU96206.1"/>
    <property type="molecule type" value="Genomic_DNA"/>
</dbReference>
<keyword evidence="8 13" id="KW-1133">Transmembrane helix</keyword>
<dbReference type="RefSeq" id="YP_010563522.1">
    <property type="nucleotide sequence ID" value="NC_068578.1"/>
</dbReference>
<evidence type="ECO:0000313" key="14">
    <source>
        <dbReference type="EMBL" id="UBU96206.1"/>
    </source>
</evidence>
<comment type="subcellular location">
    <subcellularLocation>
        <location evidence="1 12">Mitochondrion membrane</location>
        <topology evidence="1 12">Single-pass membrane protein</topology>
    </subcellularLocation>
</comment>
<dbReference type="GO" id="GO:0015986">
    <property type="term" value="P:proton motive force-driven ATP synthesis"/>
    <property type="evidence" value="ECO:0007669"/>
    <property type="project" value="InterPro"/>
</dbReference>
<sequence>MPQMAPLNWLTLLIFFMAIYILVNSMNFYSFSYSLPMQSSLMKSTIKMNWKWL</sequence>
<gene>
    <name evidence="14" type="primary">ATP8</name>
</gene>
<evidence type="ECO:0000256" key="13">
    <source>
        <dbReference type="SAM" id="Phobius"/>
    </source>
</evidence>
<evidence type="ECO:0000256" key="6">
    <source>
        <dbReference type="ARBA" id="ARBA00022692"/>
    </source>
</evidence>
<dbReference type="AlphaFoldDB" id="A0A8K1MDA1"/>
<proteinExistence type="inferred from homology"/>
<protein>
    <recommendedName>
        <fullName evidence="12">ATP synthase complex subunit 8</fullName>
    </recommendedName>
</protein>
<keyword evidence="7 12" id="KW-0375">Hydrogen ion transport</keyword>
<dbReference type="InterPro" id="IPR001421">
    <property type="entry name" value="ATP8_metazoa"/>
</dbReference>
<dbReference type="GeneID" id="76803917"/>
<evidence type="ECO:0000256" key="3">
    <source>
        <dbReference type="ARBA" id="ARBA00011291"/>
    </source>
</evidence>
<organism evidence="14">
    <name type="scientific">Epicauta emmerichi</name>
    <dbReference type="NCBI Taxonomy" id="2880900"/>
    <lineage>
        <taxon>Eukaryota</taxon>
        <taxon>Metazoa</taxon>
        <taxon>Ecdysozoa</taxon>
        <taxon>Arthropoda</taxon>
        <taxon>Hexapoda</taxon>
        <taxon>Insecta</taxon>
        <taxon>Pterygota</taxon>
        <taxon>Neoptera</taxon>
        <taxon>Endopterygota</taxon>
        <taxon>Coleoptera</taxon>
        <taxon>Polyphaga</taxon>
        <taxon>Cucujiformia</taxon>
        <taxon>Meloidae</taxon>
        <taxon>Meloinae</taxon>
        <taxon>Epicauta</taxon>
    </lineage>
</organism>
<keyword evidence="4 12" id="KW-0813">Transport</keyword>
<dbReference type="Pfam" id="PF00895">
    <property type="entry name" value="ATP-synt_8"/>
    <property type="match status" value="1"/>
</dbReference>
<keyword evidence="9 12" id="KW-0406">Ion transport</keyword>
<feature type="transmembrane region" description="Helical" evidence="13">
    <location>
        <begin position="6"/>
        <end position="23"/>
    </location>
</feature>
<name>A0A8K1MDA1_9CUCU</name>